<organism evidence="1">
    <name type="scientific">Lepeophtheirus salmonis</name>
    <name type="common">Salmon louse</name>
    <name type="synonym">Caligus salmonis</name>
    <dbReference type="NCBI Taxonomy" id="72036"/>
    <lineage>
        <taxon>Eukaryota</taxon>
        <taxon>Metazoa</taxon>
        <taxon>Ecdysozoa</taxon>
        <taxon>Arthropoda</taxon>
        <taxon>Crustacea</taxon>
        <taxon>Multicrustacea</taxon>
        <taxon>Hexanauplia</taxon>
        <taxon>Copepoda</taxon>
        <taxon>Siphonostomatoida</taxon>
        <taxon>Caligidae</taxon>
        <taxon>Lepeophtheirus</taxon>
    </lineage>
</organism>
<reference evidence="1" key="1">
    <citation type="submission" date="2014-05" db="EMBL/GenBank/DDBJ databases">
        <authorList>
            <person name="Chronopoulou M."/>
        </authorList>
    </citation>
    <scope>NUCLEOTIDE SEQUENCE</scope>
    <source>
        <tissue evidence="1">Whole organism</tissue>
    </source>
</reference>
<name>A0A0K2SVX4_LEPSM</name>
<feature type="non-terminal residue" evidence="1">
    <location>
        <position position="1"/>
    </location>
</feature>
<protein>
    <submittedName>
        <fullName evidence="1">Uncharacterized protein</fullName>
    </submittedName>
</protein>
<accession>A0A0K2SVX4</accession>
<feature type="non-terminal residue" evidence="1">
    <location>
        <position position="46"/>
    </location>
</feature>
<proteinExistence type="predicted"/>
<dbReference type="EMBL" id="HACA01000309">
    <property type="protein sequence ID" value="CDW17670.1"/>
    <property type="molecule type" value="Transcribed_RNA"/>
</dbReference>
<sequence>CIFHLQLVLCRSLFRKEDRSPVQYGPIQFSPTCVILKKVKSIPCDV</sequence>
<dbReference type="AlphaFoldDB" id="A0A0K2SVX4"/>
<evidence type="ECO:0000313" key="1">
    <source>
        <dbReference type="EMBL" id="CDW17670.1"/>
    </source>
</evidence>